<dbReference type="AlphaFoldDB" id="Q1N3X3"/>
<evidence type="ECO:0000313" key="2">
    <source>
        <dbReference type="EMBL" id="EAT13092.1"/>
    </source>
</evidence>
<dbReference type="Pfam" id="PF08410">
    <property type="entry name" value="DUF1737"/>
    <property type="match status" value="1"/>
</dbReference>
<dbReference type="EMBL" id="AAQH01000003">
    <property type="protein sequence ID" value="EAT13092.1"/>
    <property type="molecule type" value="Genomic_DNA"/>
</dbReference>
<evidence type="ECO:0000313" key="3">
    <source>
        <dbReference type="Proteomes" id="UP000004263"/>
    </source>
</evidence>
<dbReference type="InterPro" id="IPR013619">
    <property type="entry name" value="DUF1737"/>
</dbReference>
<keyword evidence="3" id="KW-1185">Reference proteome</keyword>
<sequence length="86" mass="9352">MKKAEYKVVSGPEGLPQLEKRVTEYLNKGWKPVGGVGFNAGFPYQAMARIVSLPVKTRNNSESAADSTAEHPLGAMDAMKKLDELT</sequence>
<dbReference type="STRING" id="207949.RED65_15387"/>
<dbReference type="Proteomes" id="UP000004263">
    <property type="component" value="Unassembled WGS sequence"/>
</dbReference>
<gene>
    <name evidence="2" type="ORF">RED65_15387</name>
</gene>
<evidence type="ECO:0000259" key="1">
    <source>
        <dbReference type="Pfam" id="PF08410"/>
    </source>
</evidence>
<accession>Q1N3X3</accession>
<reference evidence="2 3" key="1">
    <citation type="submission" date="2006-03" db="EMBL/GenBank/DDBJ databases">
        <authorList>
            <person name="Pinhassi J."/>
            <person name="Pedros-Alio C."/>
            <person name="Ferriera S."/>
            <person name="Johnson J."/>
            <person name="Kravitz S."/>
            <person name="Halpern A."/>
            <person name="Remington K."/>
            <person name="Beeson K."/>
            <person name="Tran B."/>
            <person name="Rogers Y.-H."/>
            <person name="Friedman R."/>
            <person name="Venter J.C."/>
        </authorList>
    </citation>
    <scope>NUCLEOTIDE SEQUENCE [LARGE SCALE GENOMIC DNA]</scope>
    <source>
        <strain evidence="2 3">RED65</strain>
    </source>
</reference>
<dbReference type="RefSeq" id="WP_007018163.1">
    <property type="nucleotide sequence ID" value="NZ_CH724115.1"/>
</dbReference>
<dbReference type="HOGENOM" id="CLU_2491568_0_0_6"/>
<protein>
    <recommendedName>
        <fullName evidence="1">DUF1737 domain-containing protein</fullName>
    </recommendedName>
</protein>
<organism evidence="2 3">
    <name type="scientific">Bermanella marisrubri</name>
    <dbReference type="NCBI Taxonomy" id="207949"/>
    <lineage>
        <taxon>Bacteria</taxon>
        <taxon>Pseudomonadati</taxon>
        <taxon>Pseudomonadota</taxon>
        <taxon>Gammaproteobacteria</taxon>
        <taxon>Oceanospirillales</taxon>
        <taxon>Oceanospirillaceae</taxon>
        <taxon>Bermanella</taxon>
    </lineage>
</organism>
<comment type="caution">
    <text evidence="2">The sequence shown here is derived from an EMBL/GenBank/DDBJ whole genome shotgun (WGS) entry which is preliminary data.</text>
</comment>
<name>Q1N3X3_9GAMM</name>
<feature type="domain" description="DUF1737" evidence="1">
    <location>
        <begin position="6"/>
        <end position="36"/>
    </location>
</feature>
<proteinExistence type="predicted"/>
<dbReference type="OrthoDB" id="5704413at2"/>